<keyword evidence="5 6" id="KW-0472">Membrane</keyword>
<keyword evidence="9" id="KW-1185">Reference proteome</keyword>
<proteinExistence type="predicted"/>
<evidence type="ECO:0000256" key="6">
    <source>
        <dbReference type="SAM" id="Phobius"/>
    </source>
</evidence>
<evidence type="ECO:0000256" key="2">
    <source>
        <dbReference type="ARBA" id="ARBA00022448"/>
    </source>
</evidence>
<dbReference type="HOGENOM" id="CLU_056154_0_1_6"/>
<dbReference type="PANTHER" id="PTHR43840:SF15">
    <property type="entry name" value="MITOCHONDRIAL METAL TRANSPORTER 1-RELATED"/>
    <property type="match status" value="1"/>
</dbReference>
<protein>
    <submittedName>
        <fullName evidence="8">Putative cation efflux pump</fullName>
    </submittedName>
</protein>
<keyword evidence="3 6" id="KW-0812">Transmembrane</keyword>
<feature type="transmembrane region" description="Helical" evidence="6">
    <location>
        <begin position="191"/>
        <end position="210"/>
    </location>
</feature>
<evidence type="ECO:0000256" key="5">
    <source>
        <dbReference type="ARBA" id="ARBA00023136"/>
    </source>
</evidence>
<keyword evidence="2" id="KW-0813">Transport</keyword>
<dbReference type="GO" id="GO:0006882">
    <property type="term" value="P:intracellular zinc ion homeostasis"/>
    <property type="evidence" value="ECO:0007669"/>
    <property type="project" value="TreeGrafter"/>
</dbReference>
<feature type="transmembrane region" description="Helical" evidence="6">
    <location>
        <begin position="157"/>
        <end position="179"/>
    </location>
</feature>
<evidence type="ECO:0000313" key="9">
    <source>
        <dbReference type="Proteomes" id="UP000032427"/>
    </source>
</evidence>
<dbReference type="Pfam" id="PF01545">
    <property type="entry name" value="Cation_efflux"/>
    <property type="match status" value="1"/>
</dbReference>
<feature type="transmembrane region" description="Helical" evidence="6">
    <location>
        <begin position="21"/>
        <end position="41"/>
    </location>
</feature>
<organism evidence="8 9">
    <name type="scientific">Aliivibrio wodanis</name>
    <dbReference type="NCBI Taxonomy" id="80852"/>
    <lineage>
        <taxon>Bacteria</taxon>
        <taxon>Pseudomonadati</taxon>
        <taxon>Pseudomonadota</taxon>
        <taxon>Gammaproteobacteria</taxon>
        <taxon>Vibrionales</taxon>
        <taxon>Vibrionaceae</taxon>
        <taxon>Aliivibrio</taxon>
    </lineage>
</organism>
<dbReference type="GO" id="GO:0015093">
    <property type="term" value="F:ferrous iron transmembrane transporter activity"/>
    <property type="evidence" value="ECO:0007669"/>
    <property type="project" value="TreeGrafter"/>
</dbReference>
<sequence>MEQRMSDSIRKERQLLMISTGSAFVFALMGIGLGVWINSLVIVFDGVYSLVSLALTLISLCAAIYIRKESVAKEIKQVKVIESGVILFKGIAITLMCMLSFISAVEAIIQGGRDVNTGIALGFGVVNLIGCYFTYWVMKSQSNKIDSTLVDAEATQWLMDTVISAAVLGGFMIAKILLMTPFADYAQFADPMMVVIASLYFIVVPVKMIISAAKQLHHIKKESLVGKLLHV</sequence>
<feature type="transmembrane region" description="Helical" evidence="6">
    <location>
        <begin position="86"/>
        <end position="109"/>
    </location>
</feature>
<evidence type="ECO:0000256" key="4">
    <source>
        <dbReference type="ARBA" id="ARBA00022989"/>
    </source>
</evidence>
<feature type="domain" description="Cation efflux protein transmembrane" evidence="7">
    <location>
        <begin position="16"/>
        <end position="216"/>
    </location>
</feature>
<dbReference type="AlphaFoldDB" id="A0A090K2A3"/>
<reference evidence="9" key="1">
    <citation type="submission" date="2014-09" db="EMBL/GenBank/DDBJ databases">
        <authorList>
            <person name="Hjerde E."/>
        </authorList>
    </citation>
    <scope>NUCLEOTIDE SEQUENCE [LARGE SCALE GENOMIC DNA]</scope>
    <source>
        <strain evidence="9">06/09/139</strain>
    </source>
</reference>
<comment type="subcellular location">
    <subcellularLocation>
        <location evidence="1">Membrane</location>
        <topology evidence="1">Multi-pass membrane protein</topology>
    </subcellularLocation>
</comment>
<dbReference type="PANTHER" id="PTHR43840">
    <property type="entry name" value="MITOCHONDRIAL METAL TRANSPORTER 1-RELATED"/>
    <property type="match status" value="1"/>
</dbReference>
<dbReference type="GO" id="GO:0005886">
    <property type="term" value="C:plasma membrane"/>
    <property type="evidence" value="ECO:0007669"/>
    <property type="project" value="TreeGrafter"/>
</dbReference>
<dbReference type="InterPro" id="IPR050291">
    <property type="entry name" value="CDF_Transporter"/>
</dbReference>
<evidence type="ECO:0000259" key="7">
    <source>
        <dbReference type="Pfam" id="PF01545"/>
    </source>
</evidence>
<dbReference type="PATRIC" id="fig|80852.17.peg.4079"/>
<dbReference type="KEGG" id="awd:AWOD_II_1270"/>
<evidence type="ECO:0000256" key="3">
    <source>
        <dbReference type="ARBA" id="ARBA00022692"/>
    </source>
</evidence>
<dbReference type="Proteomes" id="UP000032427">
    <property type="component" value="Chromosome 2"/>
</dbReference>
<name>A0A090K2A3_9GAMM</name>
<feature type="transmembrane region" description="Helical" evidence="6">
    <location>
        <begin position="115"/>
        <end position="137"/>
    </location>
</feature>
<dbReference type="InterPro" id="IPR058533">
    <property type="entry name" value="Cation_efflux_TM"/>
</dbReference>
<accession>A0A090K2A3</accession>
<dbReference type="SUPFAM" id="SSF161111">
    <property type="entry name" value="Cation efflux protein transmembrane domain-like"/>
    <property type="match status" value="1"/>
</dbReference>
<dbReference type="GO" id="GO:0015341">
    <property type="term" value="F:zinc efflux antiporter activity"/>
    <property type="evidence" value="ECO:0007669"/>
    <property type="project" value="TreeGrafter"/>
</dbReference>
<dbReference type="GO" id="GO:0015086">
    <property type="term" value="F:cadmium ion transmembrane transporter activity"/>
    <property type="evidence" value="ECO:0007669"/>
    <property type="project" value="TreeGrafter"/>
</dbReference>
<feature type="transmembrane region" description="Helical" evidence="6">
    <location>
        <begin position="47"/>
        <end position="66"/>
    </location>
</feature>
<evidence type="ECO:0000256" key="1">
    <source>
        <dbReference type="ARBA" id="ARBA00004141"/>
    </source>
</evidence>
<gene>
    <name evidence="8" type="ORF">AWOD_II_1270</name>
</gene>
<dbReference type="InterPro" id="IPR027469">
    <property type="entry name" value="Cation_efflux_TMD_sf"/>
</dbReference>
<dbReference type="Gene3D" id="1.20.1510.10">
    <property type="entry name" value="Cation efflux protein transmembrane domain"/>
    <property type="match status" value="1"/>
</dbReference>
<keyword evidence="4 6" id="KW-1133">Transmembrane helix</keyword>
<evidence type="ECO:0000313" key="8">
    <source>
        <dbReference type="EMBL" id="CED57883.1"/>
    </source>
</evidence>
<dbReference type="EMBL" id="LN554847">
    <property type="protein sequence ID" value="CED57883.1"/>
    <property type="molecule type" value="Genomic_DNA"/>
</dbReference>